<evidence type="ECO:0000256" key="2">
    <source>
        <dbReference type="ARBA" id="ARBA00022649"/>
    </source>
</evidence>
<dbReference type="HAMAP" id="MF_00265">
    <property type="entry name" value="VapC_Nob1"/>
    <property type="match status" value="1"/>
</dbReference>
<comment type="similarity">
    <text evidence="7 8">Belongs to the PINc/VapC protein family.</text>
</comment>
<keyword evidence="4 8" id="KW-0479">Metal-binding</keyword>
<dbReference type="PANTHER" id="PTHR33653">
    <property type="entry name" value="RIBONUCLEASE VAPC2"/>
    <property type="match status" value="1"/>
</dbReference>
<dbReference type="InterPro" id="IPR002716">
    <property type="entry name" value="PIN_dom"/>
</dbReference>
<dbReference type="InterPro" id="IPR022907">
    <property type="entry name" value="VapC_family"/>
</dbReference>
<dbReference type="InterPro" id="IPR029060">
    <property type="entry name" value="PIN-like_dom_sf"/>
</dbReference>
<evidence type="ECO:0000313" key="10">
    <source>
        <dbReference type="EMBL" id="MCO6051454.1"/>
    </source>
</evidence>
<dbReference type="RefSeq" id="WP_252821044.1">
    <property type="nucleotide sequence ID" value="NZ_JAMXQS010000008.1"/>
</dbReference>
<feature type="binding site" evidence="8">
    <location>
        <position position="100"/>
    </location>
    <ligand>
        <name>Mg(2+)</name>
        <dbReference type="ChEBI" id="CHEBI:18420"/>
    </ligand>
</feature>
<dbReference type="EMBL" id="JAMXQS010000008">
    <property type="protein sequence ID" value="MCO6051454.1"/>
    <property type="molecule type" value="Genomic_DNA"/>
</dbReference>
<dbReference type="Gene3D" id="3.40.50.1010">
    <property type="entry name" value="5'-nuclease"/>
    <property type="match status" value="1"/>
</dbReference>
<accession>A0ABT1C9E2</accession>
<comment type="caution">
    <text evidence="10">The sequence shown here is derived from an EMBL/GenBank/DDBJ whole genome shotgun (WGS) entry which is preliminary data.</text>
</comment>
<feature type="domain" description="PIN" evidence="9">
    <location>
        <begin position="1"/>
        <end position="125"/>
    </location>
</feature>
<name>A0ABT1C9E2_9HYPH</name>
<keyword evidence="2 8" id="KW-1277">Toxin-antitoxin system</keyword>
<keyword evidence="3 8" id="KW-0540">Nuclease</keyword>
<evidence type="ECO:0000259" key="9">
    <source>
        <dbReference type="Pfam" id="PF01850"/>
    </source>
</evidence>
<proteinExistence type="inferred from homology"/>
<evidence type="ECO:0000256" key="6">
    <source>
        <dbReference type="ARBA" id="ARBA00022842"/>
    </source>
</evidence>
<evidence type="ECO:0000256" key="8">
    <source>
        <dbReference type="HAMAP-Rule" id="MF_00265"/>
    </source>
</evidence>
<gene>
    <name evidence="8" type="primary">vapC</name>
    <name evidence="10" type="ORF">NGM99_16840</name>
</gene>
<keyword evidence="11" id="KW-1185">Reference proteome</keyword>
<feature type="binding site" evidence="8">
    <location>
        <position position="4"/>
    </location>
    <ligand>
        <name>Mg(2+)</name>
        <dbReference type="ChEBI" id="CHEBI:18420"/>
    </ligand>
</feature>
<evidence type="ECO:0000256" key="1">
    <source>
        <dbReference type="ARBA" id="ARBA00001946"/>
    </source>
</evidence>
<evidence type="ECO:0000256" key="7">
    <source>
        <dbReference type="ARBA" id="ARBA00038093"/>
    </source>
</evidence>
<comment type="function">
    <text evidence="8">Toxic component of a toxin-antitoxin (TA) system. An RNase.</text>
</comment>
<protein>
    <recommendedName>
        <fullName evidence="8">Ribonuclease VapC</fullName>
        <shortName evidence="8">RNase VapC</shortName>
        <ecNumber evidence="8">3.1.-.-</ecNumber>
    </recommendedName>
    <alternativeName>
        <fullName evidence="8">Toxin VapC</fullName>
    </alternativeName>
</protein>
<dbReference type="CDD" id="cd09871">
    <property type="entry name" value="PIN_MtVapC28-VapC30-like"/>
    <property type="match status" value="1"/>
</dbReference>
<evidence type="ECO:0000313" key="11">
    <source>
        <dbReference type="Proteomes" id="UP001205906"/>
    </source>
</evidence>
<dbReference type="EC" id="3.1.-.-" evidence="8"/>
<dbReference type="InterPro" id="IPR050556">
    <property type="entry name" value="Type_II_TA_system_RNase"/>
</dbReference>
<keyword evidence="5 8" id="KW-0378">Hydrolase</keyword>
<dbReference type="Pfam" id="PF01850">
    <property type="entry name" value="PIN"/>
    <property type="match status" value="1"/>
</dbReference>
<keyword evidence="6 8" id="KW-0460">Magnesium</keyword>
<evidence type="ECO:0000256" key="4">
    <source>
        <dbReference type="ARBA" id="ARBA00022723"/>
    </source>
</evidence>
<dbReference type="SUPFAM" id="SSF88723">
    <property type="entry name" value="PIN domain-like"/>
    <property type="match status" value="1"/>
</dbReference>
<evidence type="ECO:0000256" key="5">
    <source>
        <dbReference type="ARBA" id="ARBA00022801"/>
    </source>
</evidence>
<dbReference type="PANTHER" id="PTHR33653:SF1">
    <property type="entry name" value="RIBONUCLEASE VAPC2"/>
    <property type="match status" value="1"/>
</dbReference>
<evidence type="ECO:0000256" key="3">
    <source>
        <dbReference type="ARBA" id="ARBA00022722"/>
    </source>
</evidence>
<organism evidence="10 11">
    <name type="scientific">Mesorhizobium liriopis</name>
    <dbReference type="NCBI Taxonomy" id="2953882"/>
    <lineage>
        <taxon>Bacteria</taxon>
        <taxon>Pseudomonadati</taxon>
        <taxon>Pseudomonadota</taxon>
        <taxon>Alphaproteobacteria</taxon>
        <taxon>Hyphomicrobiales</taxon>
        <taxon>Phyllobacteriaceae</taxon>
        <taxon>Mesorhizobium</taxon>
    </lineage>
</organism>
<dbReference type="Proteomes" id="UP001205906">
    <property type="component" value="Unassembled WGS sequence"/>
</dbReference>
<keyword evidence="8" id="KW-0800">Toxin</keyword>
<comment type="cofactor">
    <cofactor evidence="1 8">
        <name>Mg(2+)</name>
        <dbReference type="ChEBI" id="CHEBI:18420"/>
    </cofactor>
</comment>
<reference evidence="10 11" key="1">
    <citation type="submission" date="2022-06" db="EMBL/GenBank/DDBJ databases">
        <title>Mesorhizobium sp. strain RP14 Genome sequencing and assembly.</title>
        <authorList>
            <person name="Kim I."/>
        </authorList>
    </citation>
    <scope>NUCLEOTIDE SEQUENCE [LARGE SCALE GENOMIC DNA]</scope>
    <source>
        <strain evidence="11">RP14(2022)</strain>
    </source>
</reference>
<sequence>MIVDASAILAIMLNEQDGAGFKTLITSRSGPHEISAVNYLEVAIRVDRLRDEEWSEGLDSLMALLGVEVAPVTADQAVAARHAYRQFGKGNHAARLNLGDCFAYALSKARGEPLLYKGDDFRQTDVEAAA</sequence>